<dbReference type="GO" id="GO:0005737">
    <property type="term" value="C:cytoplasm"/>
    <property type="evidence" value="ECO:0007669"/>
    <property type="project" value="TreeGrafter"/>
</dbReference>
<accession>T0ZK04</accession>
<keyword evidence="10" id="KW-0346">Stress response</keyword>
<dbReference type="AlphaFoldDB" id="T0ZK04"/>
<keyword evidence="8" id="KW-0067">ATP-binding</keyword>
<evidence type="ECO:0000256" key="4">
    <source>
        <dbReference type="ARBA" id="ARBA00022679"/>
    </source>
</evidence>
<keyword evidence="4" id="KW-0808">Transferase</keyword>
<evidence type="ECO:0000256" key="8">
    <source>
        <dbReference type="ARBA" id="ARBA00022840"/>
    </source>
</evidence>
<evidence type="ECO:0000256" key="6">
    <source>
        <dbReference type="ARBA" id="ARBA00022741"/>
    </source>
</evidence>
<dbReference type="Gene3D" id="3.90.1200.10">
    <property type="match status" value="1"/>
</dbReference>
<feature type="non-terminal residue" evidence="12">
    <location>
        <position position="1"/>
    </location>
</feature>
<dbReference type="Pfam" id="PF01636">
    <property type="entry name" value="APH"/>
    <property type="match status" value="1"/>
</dbReference>
<dbReference type="InterPro" id="IPR011009">
    <property type="entry name" value="Kinase-like_dom_sf"/>
</dbReference>
<dbReference type="PANTHER" id="PTHR39573">
    <property type="entry name" value="STRESS RESPONSE KINASE A"/>
    <property type="match status" value="1"/>
</dbReference>
<evidence type="ECO:0000256" key="7">
    <source>
        <dbReference type="ARBA" id="ARBA00022777"/>
    </source>
</evidence>
<proteinExistence type="predicted"/>
<keyword evidence="3" id="KW-0597">Phosphoprotein</keyword>
<keyword evidence="1" id="KW-0963">Cytoplasm</keyword>
<reference evidence="12" key="2">
    <citation type="journal article" date="2014" name="ISME J.">
        <title>Microbial stratification in low pH oxic and suboxic macroscopic growths along an acid mine drainage.</title>
        <authorList>
            <person name="Mendez-Garcia C."/>
            <person name="Mesa V."/>
            <person name="Sprenger R.R."/>
            <person name="Richter M."/>
            <person name="Diez M.S."/>
            <person name="Solano J."/>
            <person name="Bargiela R."/>
            <person name="Golyshina O.V."/>
            <person name="Manteca A."/>
            <person name="Ramos J.L."/>
            <person name="Gallego J.R."/>
            <person name="Llorente I."/>
            <person name="Martins Dos Santos V.A."/>
            <person name="Jensen O.N."/>
            <person name="Pelaez A.I."/>
            <person name="Sanchez J."/>
            <person name="Ferrer M."/>
        </authorList>
    </citation>
    <scope>NUCLEOTIDE SEQUENCE</scope>
</reference>
<evidence type="ECO:0000256" key="2">
    <source>
        <dbReference type="ARBA" id="ARBA00022527"/>
    </source>
</evidence>
<evidence type="ECO:0000256" key="1">
    <source>
        <dbReference type="ARBA" id="ARBA00022490"/>
    </source>
</evidence>
<gene>
    <name evidence="12" type="ORF">B1A_13964</name>
</gene>
<evidence type="ECO:0000256" key="3">
    <source>
        <dbReference type="ARBA" id="ARBA00022553"/>
    </source>
</evidence>
<keyword evidence="6" id="KW-0547">Nucleotide-binding</keyword>
<comment type="caution">
    <text evidence="12">The sequence shown here is derived from an EMBL/GenBank/DDBJ whole genome shotgun (WGS) entry which is preliminary data.</text>
</comment>
<protein>
    <submittedName>
        <fullName evidence="12">Serine/threonine protein kinase</fullName>
    </submittedName>
</protein>
<dbReference type="SUPFAM" id="SSF56112">
    <property type="entry name" value="Protein kinase-like (PK-like)"/>
    <property type="match status" value="1"/>
</dbReference>
<evidence type="ECO:0000256" key="10">
    <source>
        <dbReference type="ARBA" id="ARBA00023016"/>
    </source>
</evidence>
<dbReference type="EMBL" id="AUZX01010248">
    <property type="protein sequence ID" value="EQD48646.1"/>
    <property type="molecule type" value="Genomic_DNA"/>
</dbReference>
<feature type="non-terminal residue" evidence="12">
    <location>
        <position position="197"/>
    </location>
</feature>
<sequence length="197" mass="22060">PFAALTPERVLEAAEAVGFEPDGRLLALNSYENRVYRLGSAEGMRVLKFYRPGRWSDAQIEEEHRFALELAAAELPVAAPLELKGRTLFRHADFRFAAFVCLGGREPELDLPGAREILGRTLARVHQIGARARFAHRPRIDVERYGHRSRTVVRASPLLPEALAEPYARLSALVLERIERVYGEVGPVEGIRVHGDC</sequence>
<keyword evidence="5" id="KW-0479">Metal-binding</keyword>
<dbReference type="NCBIfam" id="NF008738">
    <property type="entry name" value="PRK11768.1"/>
    <property type="match status" value="1"/>
</dbReference>
<feature type="domain" description="Aminoglycoside phosphotransferase" evidence="11">
    <location>
        <begin position="29"/>
        <end position="197"/>
    </location>
</feature>
<evidence type="ECO:0000256" key="9">
    <source>
        <dbReference type="ARBA" id="ARBA00022842"/>
    </source>
</evidence>
<evidence type="ECO:0000256" key="5">
    <source>
        <dbReference type="ARBA" id="ARBA00022723"/>
    </source>
</evidence>
<dbReference type="PANTHER" id="PTHR39573:SF1">
    <property type="entry name" value="STRESS RESPONSE KINASE A"/>
    <property type="match status" value="1"/>
</dbReference>
<reference evidence="12" key="1">
    <citation type="submission" date="2013-08" db="EMBL/GenBank/DDBJ databases">
        <authorList>
            <person name="Mendez C."/>
            <person name="Richter M."/>
            <person name="Ferrer M."/>
            <person name="Sanchez J."/>
        </authorList>
    </citation>
    <scope>NUCLEOTIDE SEQUENCE</scope>
</reference>
<dbReference type="InterPro" id="IPR002575">
    <property type="entry name" value="Aminoglycoside_PTrfase"/>
</dbReference>
<keyword evidence="2 12" id="KW-0723">Serine/threonine-protein kinase</keyword>
<dbReference type="GO" id="GO:0046872">
    <property type="term" value="F:metal ion binding"/>
    <property type="evidence" value="ECO:0007669"/>
    <property type="project" value="UniProtKB-KW"/>
</dbReference>
<keyword evidence="7 12" id="KW-0418">Kinase</keyword>
<dbReference type="GO" id="GO:0005524">
    <property type="term" value="F:ATP binding"/>
    <property type="evidence" value="ECO:0007669"/>
    <property type="project" value="UniProtKB-KW"/>
</dbReference>
<evidence type="ECO:0000259" key="11">
    <source>
        <dbReference type="Pfam" id="PF01636"/>
    </source>
</evidence>
<name>T0ZK04_9ZZZZ</name>
<dbReference type="GO" id="GO:0004674">
    <property type="term" value="F:protein serine/threonine kinase activity"/>
    <property type="evidence" value="ECO:0007669"/>
    <property type="project" value="UniProtKB-KW"/>
</dbReference>
<organism evidence="12">
    <name type="scientific">mine drainage metagenome</name>
    <dbReference type="NCBI Taxonomy" id="410659"/>
    <lineage>
        <taxon>unclassified sequences</taxon>
        <taxon>metagenomes</taxon>
        <taxon>ecological metagenomes</taxon>
    </lineage>
</organism>
<dbReference type="Gene3D" id="3.30.200.70">
    <property type="match status" value="1"/>
</dbReference>
<dbReference type="InterPro" id="IPR032882">
    <property type="entry name" value="SrkA/RdoA"/>
</dbReference>
<evidence type="ECO:0000313" key="12">
    <source>
        <dbReference type="EMBL" id="EQD48646.1"/>
    </source>
</evidence>
<keyword evidence="9" id="KW-0460">Magnesium</keyword>